<accession>A0A9Q1BBM2</accession>
<reference evidence="1" key="1">
    <citation type="submission" date="2021-10" db="EMBL/GenBank/DDBJ databases">
        <title>Tropical sea cucumber genome reveals ecological adaptation and Cuvierian tubules defense mechanism.</title>
        <authorList>
            <person name="Chen T."/>
        </authorList>
    </citation>
    <scope>NUCLEOTIDE SEQUENCE</scope>
    <source>
        <strain evidence="1">Nanhai2018</strain>
        <tissue evidence="1">Muscle</tissue>
    </source>
</reference>
<name>A0A9Q1BBM2_HOLLE</name>
<dbReference type="AlphaFoldDB" id="A0A9Q1BBM2"/>
<gene>
    <name evidence="1" type="ORF">HOLleu_42421</name>
</gene>
<comment type="caution">
    <text evidence="1">The sequence shown here is derived from an EMBL/GenBank/DDBJ whole genome shotgun (WGS) entry which is preliminary data.</text>
</comment>
<proteinExistence type="predicted"/>
<evidence type="ECO:0000313" key="1">
    <source>
        <dbReference type="EMBL" id="KAJ8019174.1"/>
    </source>
</evidence>
<dbReference type="Proteomes" id="UP001152320">
    <property type="component" value="Unassembled WGS sequence"/>
</dbReference>
<sequence length="144" mass="16954">MFRVWGPVDVERYLGCVPPRSFSVGPTLSTLKSRNVEVLWRWTGDTPRCTLNLQSGRWENEDDGSEPTEEVFQRAFSRLAELRTGWTNKTYRETLYCLKLRYRSVNNYTGANEVKIGLGQFEKTLRFKQRQERERVKGDREGLR</sequence>
<dbReference type="OrthoDB" id="10598211at2759"/>
<organism evidence="1 2">
    <name type="scientific">Holothuria leucospilota</name>
    <name type="common">Black long sea cucumber</name>
    <name type="synonym">Mertensiothuria leucospilota</name>
    <dbReference type="NCBI Taxonomy" id="206669"/>
    <lineage>
        <taxon>Eukaryota</taxon>
        <taxon>Metazoa</taxon>
        <taxon>Echinodermata</taxon>
        <taxon>Eleutherozoa</taxon>
        <taxon>Echinozoa</taxon>
        <taxon>Holothuroidea</taxon>
        <taxon>Aspidochirotacea</taxon>
        <taxon>Aspidochirotida</taxon>
        <taxon>Holothuriidae</taxon>
        <taxon>Holothuria</taxon>
    </lineage>
</organism>
<protein>
    <submittedName>
        <fullName evidence="1">Uncharacterized protein</fullName>
    </submittedName>
</protein>
<keyword evidence="2" id="KW-1185">Reference proteome</keyword>
<dbReference type="EMBL" id="JAIZAY010000071">
    <property type="protein sequence ID" value="KAJ8019174.1"/>
    <property type="molecule type" value="Genomic_DNA"/>
</dbReference>
<evidence type="ECO:0000313" key="2">
    <source>
        <dbReference type="Proteomes" id="UP001152320"/>
    </source>
</evidence>